<reference evidence="2 3" key="1">
    <citation type="submission" date="2019-06" db="EMBL/GenBank/DDBJ databases">
        <title>Genomic Encyclopedia of Type Strains, Phase IV (KMG-V): Genome sequencing to study the core and pangenomes of soil and plant-associated prokaryotes.</title>
        <authorList>
            <person name="Whitman W."/>
        </authorList>
    </citation>
    <scope>NUCLEOTIDE SEQUENCE [LARGE SCALE GENOMIC DNA]</scope>
    <source>
        <strain evidence="2 3">BR 11880</strain>
    </source>
</reference>
<comment type="caution">
    <text evidence="2">The sequence shown here is derived from an EMBL/GenBank/DDBJ whole genome shotgun (WGS) entry which is preliminary data.</text>
</comment>
<protein>
    <recommendedName>
        <fullName evidence="1">Tsi6 domain-containing protein</fullName>
    </recommendedName>
</protein>
<dbReference type="RefSeq" id="WP_145748362.1">
    <property type="nucleotide sequence ID" value="NZ_VITN01000001.1"/>
</dbReference>
<dbReference type="Proteomes" id="UP000319859">
    <property type="component" value="Unassembled WGS sequence"/>
</dbReference>
<evidence type="ECO:0000313" key="2">
    <source>
        <dbReference type="EMBL" id="TWB24789.1"/>
    </source>
</evidence>
<dbReference type="AlphaFoldDB" id="A0A560FT43"/>
<organism evidence="2 3">
    <name type="scientific">Nitrospirillum amazonense</name>
    <dbReference type="NCBI Taxonomy" id="28077"/>
    <lineage>
        <taxon>Bacteria</taxon>
        <taxon>Pseudomonadati</taxon>
        <taxon>Pseudomonadota</taxon>
        <taxon>Alphaproteobacteria</taxon>
        <taxon>Rhodospirillales</taxon>
        <taxon>Azospirillaceae</taxon>
        <taxon>Nitrospirillum</taxon>
    </lineage>
</organism>
<dbReference type="EMBL" id="VITN01000001">
    <property type="protein sequence ID" value="TWB24789.1"/>
    <property type="molecule type" value="Genomic_DNA"/>
</dbReference>
<name>A0A560FT43_9PROT</name>
<dbReference type="OrthoDB" id="6937479at2"/>
<evidence type="ECO:0000259" key="1">
    <source>
        <dbReference type="Pfam" id="PF18660"/>
    </source>
</evidence>
<accession>A0A560FT43</accession>
<feature type="domain" description="Tsi6" evidence="1">
    <location>
        <begin position="2"/>
        <end position="83"/>
    </location>
</feature>
<dbReference type="Pfam" id="PF18660">
    <property type="entry name" value="Tsi6"/>
    <property type="match status" value="1"/>
</dbReference>
<dbReference type="InterPro" id="IPR040818">
    <property type="entry name" value="Tsi6"/>
</dbReference>
<gene>
    <name evidence="2" type="ORF">FBZ89_101415</name>
</gene>
<evidence type="ECO:0000313" key="3">
    <source>
        <dbReference type="Proteomes" id="UP000319859"/>
    </source>
</evidence>
<proteinExistence type="predicted"/>
<sequence>MTAIETVEYALNLARQRLSEMPAFEIFASAVAQLEYLLSVLQGNPDRTRLKNIIVGHYGAREFAESDPEFAQALMSAQNIATKISKGLKV</sequence>